<evidence type="ECO:0000256" key="1">
    <source>
        <dbReference type="SAM" id="MobiDB-lite"/>
    </source>
</evidence>
<dbReference type="EMBL" id="LYUB02000001">
    <property type="protein sequence ID" value="OVF11292.1"/>
    <property type="molecule type" value="Genomic_DNA"/>
</dbReference>
<sequence length="112" mass="12428">MALRNYLYAKHSDPFQRALINKDPASAPESAPQFKKRAPKHKHISLADNVRDSECSSDRKIVLEDGSTKCANCADCPKKAMPMQDGNPKVKVQVDGSVSEMKDKEVDYTSAF</sequence>
<accession>A0AA91Q5M9</accession>
<evidence type="ECO:0000313" key="2">
    <source>
        <dbReference type="EMBL" id="OVF11292.1"/>
    </source>
</evidence>
<proteinExistence type="predicted"/>
<dbReference type="Proteomes" id="UP000195602">
    <property type="component" value="Unassembled WGS sequence"/>
</dbReference>
<organism evidence="2 3">
    <name type="scientific">Clavispora lusitaniae</name>
    <name type="common">Candida lusitaniae</name>
    <dbReference type="NCBI Taxonomy" id="36911"/>
    <lineage>
        <taxon>Eukaryota</taxon>
        <taxon>Fungi</taxon>
        <taxon>Dikarya</taxon>
        <taxon>Ascomycota</taxon>
        <taxon>Saccharomycotina</taxon>
        <taxon>Pichiomycetes</taxon>
        <taxon>Metschnikowiaceae</taxon>
        <taxon>Clavispora</taxon>
    </lineage>
</organism>
<evidence type="ECO:0000313" key="3">
    <source>
        <dbReference type="Proteomes" id="UP000195602"/>
    </source>
</evidence>
<feature type="region of interest" description="Disordered" evidence="1">
    <location>
        <begin position="23"/>
        <end position="43"/>
    </location>
</feature>
<comment type="caution">
    <text evidence="2">The sequence shown here is derived from an EMBL/GenBank/DDBJ whole genome shotgun (WGS) entry which is preliminary data.</text>
</comment>
<protein>
    <submittedName>
        <fullName evidence="2">Uncharacterized protein</fullName>
    </submittedName>
</protein>
<name>A0AA91Q5M9_CLALS</name>
<feature type="compositionally biased region" description="Basic residues" evidence="1">
    <location>
        <begin position="34"/>
        <end position="43"/>
    </location>
</feature>
<reference evidence="2 3" key="1">
    <citation type="submission" date="2017-04" db="EMBL/GenBank/DDBJ databases">
        <title>Draft genome of the yeast Clavispora lusitaniae type strain CBS 6936.</title>
        <authorList>
            <person name="Durrens P."/>
            <person name="Klopp C."/>
            <person name="Biteau N."/>
            <person name="Fitton-Ouhabi V."/>
            <person name="Dementhon K."/>
            <person name="Accoceberry I."/>
            <person name="Sherman D.J."/>
            <person name="Noel T."/>
        </authorList>
    </citation>
    <scope>NUCLEOTIDE SEQUENCE [LARGE SCALE GENOMIC DNA]</scope>
    <source>
        <strain evidence="2 3">CBS 6936</strain>
    </source>
</reference>
<dbReference type="KEGG" id="clus:A9F13_01g07843"/>
<gene>
    <name evidence="2" type="ORF">A9F13_01g07843</name>
</gene>
<dbReference type="AlphaFoldDB" id="A0AA91Q5M9"/>